<dbReference type="InterPro" id="IPR052050">
    <property type="entry name" value="SecEffector_AnkRepeat"/>
</dbReference>
<evidence type="ECO:0008006" key="3">
    <source>
        <dbReference type="Google" id="ProtNLM"/>
    </source>
</evidence>
<gene>
    <name evidence="1" type="ORF">JG687_00010172</name>
</gene>
<comment type="caution">
    <text evidence="1">The sequence shown here is derived from an EMBL/GenBank/DDBJ whole genome shotgun (WGS) entry which is preliminary data.</text>
</comment>
<evidence type="ECO:0000313" key="2">
    <source>
        <dbReference type="Proteomes" id="UP000688947"/>
    </source>
</evidence>
<name>A0A8T1UAR1_9STRA</name>
<dbReference type="Proteomes" id="UP000688947">
    <property type="component" value="Unassembled WGS sequence"/>
</dbReference>
<reference evidence="1" key="1">
    <citation type="submission" date="2021-01" db="EMBL/GenBank/DDBJ databases">
        <title>Phytophthora aleatoria, a newly-described species from Pinus radiata is distinct from Phytophthora cactorum isolates based on comparative genomics.</title>
        <authorList>
            <person name="Mcdougal R."/>
            <person name="Panda P."/>
            <person name="Williams N."/>
            <person name="Studholme D.J."/>
        </authorList>
    </citation>
    <scope>NUCLEOTIDE SEQUENCE</scope>
    <source>
        <strain evidence="1">NZFS 3830</strain>
    </source>
</reference>
<evidence type="ECO:0000313" key="1">
    <source>
        <dbReference type="EMBL" id="KAG6957146.1"/>
    </source>
</evidence>
<protein>
    <recommendedName>
        <fullName evidence="3">Ankyrin repeat-containing domain</fullName>
    </recommendedName>
</protein>
<dbReference type="AlphaFoldDB" id="A0A8T1UAR1"/>
<dbReference type="PANTHER" id="PTHR46586:SF1">
    <property type="entry name" value="ANKYRIN REPEAT-CONTAINING PROTEIN"/>
    <property type="match status" value="1"/>
</dbReference>
<dbReference type="EMBL" id="JAENGZ010000564">
    <property type="protein sequence ID" value="KAG6957146.1"/>
    <property type="molecule type" value="Genomic_DNA"/>
</dbReference>
<dbReference type="PANTHER" id="PTHR46586">
    <property type="entry name" value="ANKYRIN REPEAT-CONTAINING PROTEIN"/>
    <property type="match status" value="1"/>
</dbReference>
<dbReference type="OrthoDB" id="108495at2759"/>
<proteinExistence type="predicted"/>
<accession>A0A8T1UAR1</accession>
<dbReference type="VEuPathDB" id="FungiDB:PC110_g11945"/>
<organism evidence="1 2">
    <name type="scientific">Phytophthora cactorum</name>
    <dbReference type="NCBI Taxonomy" id="29920"/>
    <lineage>
        <taxon>Eukaryota</taxon>
        <taxon>Sar</taxon>
        <taxon>Stramenopiles</taxon>
        <taxon>Oomycota</taxon>
        <taxon>Peronosporomycetes</taxon>
        <taxon>Peronosporales</taxon>
        <taxon>Peronosporaceae</taxon>
        <taxon>Phytophthora</taxon>
    </lineage>
</organism>
<sequence length="504" mass="56497">MKRRGDIVPFDYGVRQHKRLKEANYPHKIRALPHVIERIDLLSMSVEDAAVEAAATNQIVWLQRLLPLVASQVKDQVGCDTTDIAAARGHCEAIKLIYRCWVQPAGSTFANAFSIPKPCYNFDILEALELAVKNENDKIARVICDKSGFPGEILRWAAKHDNLEVLRVVYRFEDDYMEDLYRAMIIAIERGFLEIVKFLTMECGEGLLEYAAGEFGFSCPLVTAIAHGKWEVIEYLDTQGMYLDESEDFDATALERAFASAAGKNQLGIMTYLQTKKKFDRTAIDKALNSAASCGHLDSVKYLCDIEGYELSAAALDKAFENAAEDWNLEMVKFLGGKGNVSRASINTAFEYAMNEPGIFRGKADDQLKMLKHLHSKGCIDPEVISEDFAHVARNCHVDVVEFLYSTGSTSISSDIVEKAFRKATRENSIEVVEFLYNTGVVSPKSIEDAFLKAASRGDLYVMEYLFSCGCKFQSLLEKALCKHSSLPPRVLLFLKQKQEITLM</sequence>